<dbReference type="PRINTS" id="PR00260">
    <property type="entry name" value="CHEMTRNSDUCR"/>
</dbReference>
<dbReference type="Proteomes" id="UP000315434">
    <property type="component" value="Unassembled WGS sequence"/>
</dbReference>
<reference evidence="6 7" key="1">
    <citation type="journal article" date="2019" name="Appl. Microbiol. Biotechnol.">
        <title>Differential efficiency of wild type rhizogenic strains for rol gene transformation of plants.</title>
        <authorList>
            <person name="Desmet S."/>
            <person name="De Keyser E."/>
            <person name="Van Vaerenbergh J."/>
            <person name="Baeyen S."/>
            <person name="Van Huylenbroeck J."/>
            <person name="Geelen D."/>
            <person name="Dhooghe E."/>
        </authorList>
    </citation>
    <scope>NUCLEOTIDE SEQUENCE [LARGE SCALE GENOMIC DNA]</scope>
    <source>
        <strain evidence="6 7">GBBC3284</strain>
    </source>
</reference>
<dbReference type="OrthoDB" id="266313at2"/>
<dbReference type="GO" id="GO:0016020">
    <property type="term" value="C:membrane"/>
    <property type="evidence" value="ECO:0007669"/>
    <property type="project" value="InterPro"/>
</dbReference>
<dbReference type="Pfam" id="PF00015">
    <property type="entry name" value="MCPsignal"/>
    <property type="match status" value="1"/>
</dbReference>
<dbReference type="Gene3D" id="1.10.287.950">
    <property type="entry name" value="Methyl-accepting chemotaxis protein"/>
    <property type="match status" value="1"/>
</dbReference>
<dbReference type="InterPro" id="IPR009050">
    <property type="entry name" value="Globin-like_sf"/>
</dbReference>
<keyword evidence="3" id="KW-0807">Transducer</keyword>
<evidence type="ECO:0000313" key="6">
    <source>
        <dbReference type="EMBL" id="TRB00517.1"/>
    </source>
</evidence>
<comment type="similarity">
    <text evidence="2">Belongs to the methyl-accepting chemotaxis (MCP) protein family.</text>
</comment>
<dbReference type="CDD" id="cd01068">
    <property type="entry name" value="globin_sensor"/>
    <property type="match status" value="1"/>
</dbReference>
<gene>
    <name evidence="6" type="ORF">EXN68_12525</name>
</gene>
<dbReference type="PANTHER" id="PTHR43531:SF11">
    <property type="entry name" value="METHYL-ACCEPTING CHEMOTAXIS PROTEIN 3"/>
    <property type="match status" value="1"/>
</dbReference>
<evidence type="ECO:0000313" key="7">
    <source>
        <dbReference type="Proteomes" id="UP000315434"/>
    </source>
</evidence>
<dbReference type="SUPFAM" id="SSF58104">
    <property type="entry name" value="Methyl-accepting chemotaxis protein (MCP) signaling domain"/>
    <property type="match status" value="1"/>
</dbReference>
<dbReference type="InterPro" id="IPR004089">
    <property type="entry name" value="MCPsignal_dom"/>
</dbReference>
<evidence type="ECO:0000259" key="4">
    <source>
        <dbReference type="PROSITE" id="PS50111"/>
    </source>
</evidence>
<evidence type="ECO:0000259" key="5">
    <source>
        <dbReference type="PROSITE" id="PS50885"/>
    </source>
</evidence>
<dbReference type="AlphaFoldDB" id="A0A546XID9"/>
<dbReference type="GO" id="GO:0019825">
    <property type="term" value="F:oxygen binding"/>
    <property type="evidence" value="ECO:0007669"/>
    <property type="project" value="InterPro"/>
</dbReference>
<accession>A0A546XID9</accession>
<dbReference type="InterPro" id="IPR039379">
    <property type="entry name" value="Protoglobin_sensor_dom"/>
</dbReference>
<dbReference type="InterPro" id="IPR044398">
    <property type="entry name" value="Globin-sensor_dom"/>
</dbReference>
<evidence type="ECO:0000256" key="2">
    <source>
        <dbReference type="ARBA" id="ARBA00029447"/>
    </source>
</evidence>
<dbReference type="Gene3D" id="1.10.490.10">
    <property type="entry name" value="Globins"/>
    <property type="match status" value="1"/>
</dbReference>
<dbReference type="GO" id="GO:0004888">
    <property type="term" value="F:transmembrane signaling receptor activity"/>
    <property type="evidence" value="ECO:0007669"/>
    <property type="project" value="InterPro"/>
</dbReference>
<proteinExistence type="inferred from homology"/>
<dbReference type="InterPro" id="IPR004090">
    <property type="entry name" value="Chemotax_Me-accpt_rcpt"/>
</dbReference>
<dbReference type="InterPro" id="IPR051310">
    <property type="entry name" value="MCP_chemotaxis"/>
</dbReference>
<feature type="domain" description="Methyl-accepting transducer" evidence="4">
    <location>
        <begin position="249"/>
        <end position="475"/>
    </location>
</feature>
<dbReference type="PANTHER" id="PTHR43531">
    <property type="entry name" value="PROTEIN ICFG"/>
    <property type="match status" value="1"/>
</dbReference>
<dbReference type="InterPro" id="IPR003660">
    <property type="entry name" value="HAMP_dom"/>
</dbReference>
<dbReference type="Pfam" id="PF11563">
    <property type="entry name" value="Protoglobin"/>
    <property type="match status" value="1"/>
</dbReference>
<name>A0A546XID9_RHIRH</name>
<organism evidence="6 7">
    <name type="scientific">Rhizobium rhizogenes</name>
    <name type="common">Agrobacterium rhizogenes</name>
    <dbReference type="NCBI Taxonomy" id="359"/>
    <lineage>
        <taxon>Bacteria</taxon>
        <taxon>Pseudomonadati</taxon>
        <taxon>Pseudomonadota</taxon>
        <taxon>Alphaproteobacteria</taxon>
        <taxon>Hyphomicrobiales</taxon>
        <taxon>Rhizobiaceae</taxon>
        <taxon>Rhizobium/Agrobacterium group</taxon>
        <taxon>Rhizobium</taxon>
    </lineage>
</organism>
<evidence type="ECO:0000256" key="1">
    <source>
        <dbReference type="ARBA" id="ARBA00022500"/>
    </source>
</evidence>
<dbReference type="SUPFAM" id="SSF46458">
    <property type="entry name" value="Globin-like"/>
    <property type="match status" value="1"/>
</dbReference>
<dbReference type="CDD" id="cd11386">
    <property type="entry name" value="MCP_signal"/>
    <property type="match status" value="1"/>
</dbReference>
<dbReference type="EMBL" id="SGNY01000003">
    <property type="protein sequence ID" value="TRB00517.1"/>
    <property type="molecule type" value="Genomic_DNA"/>
</dbReference>
<sequence length="535" mass="57673">MGQDLPSDQARRSAGASLAGRLRFAGLDETQSDFLRNYRGMLEPYVKAGLRDVMNRFQSMPDCSPSFESENQLDRLHDLQSSHWSVLTDARFDALYAERVKVLSDNAGRMGLDPRWQIASHAIVLEHLLGGLVAEHAPRSILPGSRKKNRELAEAVKNIVRLVMVDTEIAVSLRFNELRLRHGRELAEQRDNDRSQAATLLGAALTAFAAGDLKARIGGDLPEAYRDVAASFNAALETIGASLTSAQQGIGDAETLSARFADIGRSIAERSGQQAEALAETSRALQAMIGNLAENGARISATETAVSRARDAAVESGKAIGEAIDAMSDIEQSAEHIGRIIGTIDEIAFQTNLLALNAGIEAARAGESGRGFAVVAQEVRALAQRSADAAREIKSLVGTTKTQVEGGVRMVNRTQEAIGGVVRQVAGINDMIAEVSRHTSAQADDLKTVAADISEQQRQAGRIANEIGEGSSEADALHTVILQLGRTIREFRIARQGQAAAMAVADRQDTSFMARADNRTDYGQDYQQFRRQGVM</sequence>
<keyword evidence="1" id="KW-0145">Chemotaxis</keyword>
<dbReference type="PROSITE" id="PS50885">
    <property type="entry name" value="HAMP"/>
    <property type="match status" value="1"/>
</dbReference>
<dbReference type="SMART" id="SM00283">
    <property type="entry name" value="MA"/>
    <property type="match status" value="1"/>
</dbReference>
<dbReference type="GO" id="GO:0006935">
    <property type="term" value="P:chemotaxis"/>
    <property type="evidence" value="ECO:0007669"/>
    <property type="project" value="UniProtKB-KW"/>
</dbReference>
<dbReference type="InterPro" id="IPR012292">
    <property type="entry name" value="Globin/Proto"/>
</dbReference>
<dbReference type="GO" id="GO:0007165">
    <property type="term" value="P:signal transduction"/>
    <property type="evidence" value="ECO:0007669"/>
    <property type="project" value="UniProtKB-KW"/>
</dbReference>
<protein>
    <submittedName>
        <fullName evidence="6">Globin-coupled sensor protein</fullName>
    </submittedName>
</protein>
<evidence type="ECO:0000256" key="3">
    <source>
        <dbReference type="PROSITE-ProRule" id="PRU00284"/>
    </source>
</evidence>
<feature type="domain" description="HAMP" evidence="5">
    <location>
        <begin position="201"/>
        <end position="244"/>
    </location>
</feature>
<dbReference type="PROSITE" id="PS50111">
    <property type="entry name" value="CHEMOTAXIS_TRANSDUC_2"/>
    <property type="match status" value="1"/>
</dbReference>
<dbReference type="GO" id="GO:0020037">
    <property type="term" value="F:heme binding"/>
    <property type="evidence" value="ECO:0007669"/>
    <property type="project" value="InterPro"/>
</dbReference>
<comment type="caution">
    <text evidence="6">The sequence shown here is derived from an EMBL/GenBank/DDBJ whole genome shotgun (WGS) entry which is preliminary data.</text>
</comment>